<dbReference type="PANTHER" id="PTHR46401:SF8">
    <property type="entry name" value="BLL6006 PROTEIN"/>
    <property type="match status" value="1"/>
</dbReference>
<name>A0A3E0WDD6_9MICO</name>
<feature type="region of interest" description="Disordered" evidence="2">
    <location>
        <begin position="40"/>
        <end position="64"/>
    </location>
</feature>
<evidence type="ECO:0000259" key="3">
    <source>
        <dbReference type="Pfam" id="PF00534"/>
    </source>
</evidence>
<evidence type="ECO:0000256" key="1">
    <source>
        <dbReference type="ARBA" id="ARBA00022679"/>
    </source>
</evidence>
<dbReference type="Gene3D" id="3.40.50.2000">
    <property type="entry name" value="Glycogen Phosphorylase B"/>
    <property type="match status" value="1"/>
</dbReference>
<accession>A0A3E0WDD6</accession>
<proteinExistence type="predicted"/>
<dbReference type="EMBL" id="NBXE01000008">
    <property type="protein sequence ID" value="RFA28746.1"/>
    <property type="molecule type" value="Genomic_DNA"/>
</dbReference>
<evidence type="ECO:0000256" key="2">
    <source>
        <dbReference type="SAM" id="MobiDB-lite"/>
    </source>
</evidence>
<evidence type="ECO:0000313" key="5">
    <source>
        <dbReference type="Proteomes" id="UP000257080"/>
    </source>
</evidence>
<feature type="compositionally biased region" description="Polar residues" evidence="2">
    <location>
        <begin position="15"/>
        <end position="25"/>
    </location>
</feature>
<dbReference type="AlphaFoldDB" id="A0A3E0WDD6"/>
<feature type="region of interest" description="Disordered" evidence="2">
    <location>
        <begin position="1"/>
        <end position="25"/>
    </location>
</feature>
<dbReference type="PANTHER" id="PTHR46401">
    <property type="entry name" value="GLYCOSYLTRANSFERASE WBBK-RELATED"/>
    <property type="match status" value="1"/>
</dbReference>
<gene>
    <name evidence="4" type="ORF">B7R25_03225</name>
</gene>
<dbReference type="Proteomes" id="UP000257080">
    <property type="component" value="Unassembled WGS sequence"/>
</dbReference>
<dbReference type="GO" id="GO:0016757">
    <property type="term" value="F:glycosyltransferase activity"/>
    <property type="evidence" value="ECO:0007669"/>
    <property type="project" value="InterPro"/>
</dbReference>
<evidence type="ECO:0000313" key="4">
    <source>
        <dbReference type="EMBL" id="RFA28746.1"/>
    </source>
</evidence>
<feature type="compositionally biased region" description="Basic and acidic residues" evidence="2">
    <location>
        <begin position="40"/>
        <end position="50"/>
    </location>
</feature>
<dbReference type="InterPro" id="IPR001296">
    <property type="entry name" value="Glyco_trans_1"/>
</dbReference>
<dbReference type="SUPFAM" id="SSF53756">
    <property type="entry name" value="UDP-Glycosyltransferase/glycogen phosphorylase"/>
    <property type="match status" value="1"/>
</dbReference>
<dbReference type="Pfam" id="PF00534">
    <property type="entry name" value="Glycos_transf_1"/>
    <property type="match status" value="1"/>
</dbReference>
<reference evidence="4 5" key="1">
    <citation type="submission" date="2017-04" db="EMBL/GenBank/DDBJ databases">
        <title>Comparative genome analysis of Subtercola boreus.</title>
        <authorList>
            <person name="Cho Y.-J."/>
            <person name="Cho A."/>
            <person name="Kim O.-S."/>
            <person name="Lee J.-I."/>
        </authorList>
    </citation>
    <scope>NUCLEOTIDE SEQUENCE [LARGE SCALE GENOMIC DNA]</scope>
    <source>
        <strain evidence="4 5">P28004</strain>
    </source>
</reference>
<keyword evidence="1" id="KW-0808">Transferase</keyword>
<organism evidence="4 5">
    <name type="scientific">Subtercola boreus</name>
    <dbReference type="NCBI Taxonomy" id="120213"/>
    <lineage>
        <taxon>Bacteria</taxon>
        <taxon>Bacillati</taxon>
        <taxon>Actinomycetota</taxon>
        <taxon>Actinomycetes</taxon>
        <taxon>Micrococcales</taxon>
        <taxon>Microbacteriaceae</taxon>
        <taxon>Subtercola</taxon>
    </lineage>
</organism>
<protein>
    <recommendedName>
        <fullName evidence="3">Glycosyl transferase family 1 domain-containing protein</fullName>
    </recommendedName>
</protein>
<comment type="caution">
    <text evidence="4">The sequence shown here is derived from an EMBL/GenBank/DDBJ whole genome shotgun (WGS) entry which is preliminary data.</text>
</comment>
<feature type="domain" description="Glycosyl transferase family 1" evidence="3">
    <location>
        <begin position="453"/>
        <end position="610"/>
    </location>
</feature>
<sequence length="634" mass="67261">MGSVPANLHDDRSSDATSEAAATNEQLILRVRMLGRRLERAENEARDLRRSGGGGGSPTSDGRADALQRRIDELESSTSWRVAKYLREAKTLSARARPVAARLARGRLSAGSDGAAAGATDASPAPAPTAGLRTGGAFNYFSREADEALLQSRLRVVAAGLGLAVAHSDDTSPVTPEERLEAEAPRTRSAWWLIAVGYLGSLPSDDLLELLLDDAEAGRLELAFARLRSARAQSTGQWQVTAPLRLVEGPLIDATFAATTALHTGVQRVVRNTVPVWVQRAGDATLAVLDPAARAWRAPTGAERHRLLEWDDSLLGREPAGDDALPSEVLVPWRTVVVIPELKPKGDLESLRAMASSGANELAAIVYDLIPVSAGEFVPEGVTASFGTYISMIKYSTRVSAISESAAVEFEAMDAVFQAQGIRGPLVRAHQLPLVPPPPATDPGRITALRRSPDVPLVLQVGSIGPHKNQRATLAAATALWDAGTEFEVIFVAPNSWDSGDFALGIREQQEAGRAVSAVNGISEEQLWALYRAAHVVVLPSYVEGYGLPIAEALSVGTPVITSDFGSMAEIARGNGSLLVAPRDHQALAAALSTVLTDTAAYARLKSEAEGVVPSSWSAYADAVWAWLSRGEDD</sequence>